<reference evidence="1 2" key="1">
    <citation type="journal article" date="2022" name="bioRxiv">
        <title>The genome of the oomycete Peronosclerospora sorghi, a cosmopolitan pathogen of maize and sorghum, is inflated with dispersed pseudogenes.</title>
        <authorList>
            <person name="Fletcher K."/>
            <person name="Martin F."/>
            <person name="Isakeit T."/>
            <person name="Cavanaugh K."/>
            <person name="Magill C."/>
            <person name="Michelmore R."/>
        </authorList>
    </citation>
    <scope>NUCLEOTIDE SEQUENCE [LARGE SCALE GENOMIC DNA]</scope>
    <source>
        <strain evidence="1">P6</strain>
    </source>
</reference>
<sequence>MNFFMSFSLLYLLLLLLNRFSKLFSKLQILLSFFNSQIQFFSLPAVDMSLLGLYHFSKLRESLDYHWHKRTILWMLLLLL</sequence>
<gene>
    <name evidence="1" type="ORF">PsorP6_011704</name>
</gene>
<name>A0ACC0WK47_9STRA</name>
<keyword evidence="2" id="KW-1185">Reference proteome</keyword>
<dbReference type="EMBL" id="CM047591">
    <property type="protein sequence ID" value="KAI9918288.1"/>
    <property type="molecule type" value="Genomic_DNA"/>
</dbReference>
<proteinExistence type="predicted"/>
<evidence type="ECO:0000313" key="1">
    <source>
        <dbReference type="EMBL" id="KAI9918288.1"/>
    </source>
</evidence>
<evidence type="ECO:0000313" key="2">
    <source>
        <dbReference type="Proteomes" id="UP001163321"/>
    </source>
</evidence>
<protein>
    <submittedName>
        <fullName evidence="1">Uncharacterized protein</fullName>
    </submittedName>
</protein>
<dbReference type="Proteomes" id="UP001163321">
    <property type="component" value="Chromosome 12"/>
</dbReference>
<comment type="caution">
    <text evidence="1">The sequence shown here is derived from an EMBL/GenBank/DDBJ whole genome shotgun (WGS) entry which is preliminary data.</text>
</comment>
<organism evidence="1 2">
    <name type="scientific">Peronosclerospora sorghi</name>
    <dbReference type="NCBI Taxonomy" id="230839"/>
    <lineage>
        <taxon>Eukaryota</taxon>
        <taxon>Sar</taxon>
        <taxon>Stramenopiles</taxon>
        <taxon>Oomycota</taxon>
        <taxon>Peronosporomycetes</taxon>
        <taxon>Peronosporales</taxon>
        <taxon>Peronosporaceae</taxon>
        <taxon>Peronosclerospora</taxon>
    </lineage>
</organism>
<accession>A0ACC0WK47</accession>